<evidence type="ECO:0000313" key="3">
    <source>
        <dbReference type="Proteomes" id="UP000606889"/>
    </source>
</evidence>
<dbReference type="EMBL" id="JACOON010000004">
    <property type="protein sequence ID" value="MBC5648386.1"/>
    <property type="molecule type" value="Genomic_DNA"/>
</dbReference>
<feature type="transmembrane region" description="Helical" evidence="1">
    <location>
        <begin position="134"/>
        <end position="155"/>
    </location>
</feature>
<gene>
    <name evidence="2" type="ORF">H8S18_08555</name>
</gene>
<name>A0ABR7EF46_9FIRM</name>
<keyword evidence="1" id="KW-0812">Transmembrane</keyword>
<dbReference type="RefSeq" id="WP_186857893.1">
    <property type="nucleotide sequence ID" value="NZ_JACOON010000004.1"/>
</dbReference>
<keyword evidence="3" id="KW-1185">Reference proteome</keyword>
<organism evidence="2 3">
    <name type="scientific">Christensenella tenuis</name>
    <dbReference type="NCBI Taxonomy" id="2763033"/>
    <lineage>
        <taxon>Bacteria</taxon>
        <taxon>Bacillati</taxon>
        <taxon>Bacillota</taxon>
        <taxon>Clostridia</taxon>
        <taxon>Christensenellales</taxon>
        <taxon>Christensenellaceae</taxon>
        <taxon>Christensenella</taxon>
    </lineage>
</organism>
<keyword evidence="1" id="KW-1133">Transmembrane helix</keyword>
<keyword evidence="1" id="KW-0472">Membrane</keyword>
<evidence type="ECO:0000256" key="1">
    <source>
        <dbReference type="SAM" id="Phobius"/>
    </source>
</evidence>
<dbReference type="Proteomes" id="UP000606889">
    <property type="component" value="Unassembled WGS sequence"/>
</dbReference>
<proteinExistence type="predicted"/>
<comment type="caution">
    <text evidence="2">The sequence shown here is derived from an EMBL/GenBank/DDBJ whole genome shotgun (WGS) entry which is preliminary data.</text>
</comment>
<reference evidence="2 3" key="1">
    <citation type="submission" date="2020-08" db="EMBL/GenBank/DDBJ databases">
        <title>Genome public.</title>
        <authorList>
            <person name="Liu C."/>
            <person name="Sun Q."/>
        </authorList>
    </citation>
    <scope>NUCLEOTIDE SEQUENCE [LARGE SCALE GENOMIC DNA]</scope>
    <source>
        <strain evidence="2 3">NSJ-35</strain>
    </source>
</reference>
<evidence type="ECO:0008006" key="4">
    <source>
        <dbReference type="Google" id="ProtNLM"/>
    </source>
</evidence>
<sequence length="156" mass="17434">MPFCPHCRTEYDKGYTVCAGCGAHLVDSLPAEPEEEPLRYVSMKRMFLLSTSGSIESAMIVDILGQHGIRAFAQQKEAGNYLNAYSGFSIYGEDLYVDAVDYEAASALAREFLSQPETSVEHPKKNPGRRRSRIMLGAFAVIWLAFLIFALVRLFQ</sequence>
<accession>A0ABR7EF46</accession>
<evidence type="ECO:0000313" key="2">
    <source>
        <dbReference type="EMBL" id="MBC5648386.1"/>
    </source>
</evidence>
<protein>
    <recommendedName>
        <fullName evidence="4">DUF2007 domain-containing protein</fullName>
    </recommendedName>
</protein>